<feature type="compositionally biased region" description="Basic and acidic residues" evidence="2">
    <location>
        <begin position="43"/>
        <end position="52"/>
    </location>
</feature>
<dbReference type="Pfam" id="PF04438">
    <property type="entry name" value="zf-HIT"/>
    <property type="match status" value="1"/>
</dbReference>
<dbReference type="GO" id="GO:0008270">
    <property type="term" value="F:zinc ion binding"/>
    <property type="evidence" value="ECO:0007669"/>
    <property type="project" value="UniProtKB-KW"/>
</dbReference>
<evidence type="ECO:0000313" key="4">
    <source>
        <dbReference type="EMBL" id="KAF8412413.1"/>
    </source>
</evidence>
<evidence type="ECO:0000313" key="5">
    <source>
        <dbReference type="Proteomes" id="UP000655225"/>
    </source>
</evidence>
<dbReference type="InterPro" id="IPR001878">
    <property type="entry name" value="Znf_CCHC"/>
</dbReference>
<dbReference type="SMART" id="SM00343">
    <property type="entry name" value="ZnF_C2HC"/>
    <property type="match status" value="1"/>
</dbReference>
<dbReference type="OrthoDB" id="10070154at2759"/>
<dbReference type="AlphaFoldDB" id="A0A835DQY8"/>
<name>A0A835DQY8_TETSI</name>
<feature type="domain" description="CCHC-type" evidence="3">
    <location>
        <begin position="269"/>
        <end position="283"/>
    </location>
</feature>
<feature type="region of interest" description="Disordered" evidence="2">
    <location>
        <begin position="37"/>
        <end position="81"/>
    </location>
</feature>
<dbReference type="PROSITE" id="PS50158">
    <property type="entry name" value="ZF_CCHC"/>
    <property type="match status" value="1"/>
</dbReference>
<dbReference type="InterPro" id="IPR036875">
    <property type="entry name" value="Znf_CCHC_sf"/>
</dbReference>
<dbReference type="SUPFAM" id="SSF57756">
    <property type="entry name" value="Retrovirus zinc finger-like domains"/>
    <property type="match status" value="1"/>
</dbReference>
<reference evidence="4 5" key="1">
    <citation type="submission" date="2020-04" db="EMBL/GenBank/DDBJ databases">
        <title>Plant Genome Project.</title>
        <authorList>
            <person name="Zhang R.-G."/>
        </authorList>
    </citation>
    <scope>NUCLEOTIDE SEQUENCE [LARGE SCALE GENOMIC DNA]</scope>
    <source>
        <strain evidence="4">YNK0</strain>
        <tissue evidence="4">Leaf</tissue>
    </source>
</reference>
<dbReference type="OMA" id="SMECKAE"/>
<dbReference type="CDD" id="cd23022">
    <property type="entry name" value="zf-HIT_DDX59"/>
    <property type="match status" value="1"/>
</dbReference>
<dbReference type="EMBL" id="JABCRI010000001">
    <property type="protein sequence ID" value="KAF8412413.1"/>
    <property type="molecule type" value="Genomic_DNA"/>
</dbReference>
<dbReference type="Gene3D" id="3.30.60.220">
    <property type="match status" value="1"/>
</dbReference>
<dbReference type="Proteomes" id="UP000655225">
    <property type="component" value="Unassembled WGS sequence"/>
</dbReference>
<dbReference type="GO" id="GO:0003676">
    <property type="term" value="F:nucleic acid binding"/>
    <property type="evidence" value="ECO:0007669"/>
    <property type="project" value="InterPro"/>
</dbReference>
<comment type="caution">
    <text evidence="4">The sequence shown here is derived from an EMBL/GenBank/DDBJ whole genome shotgun (WGS) entry which is preliminary data.</text>
</comment>
<gene>
    <name evidence="4" type="ORF">HHK36_000377</name>
</gene>
<keyword evidence="1" id="KW-0863">Zinc-finger</keyword>
<protein>
    <recommendedName>
        <fullName evidence="3">CCHC-type domain-containing protein</fullName>
    </recommendedName>
</protein>
<proteinExistence type="predicted"/>
<evidence type="ECO:0000256" key="1">
    <source>
        <dbReference type="PROSITE-ProRule" id="PRU00047"/>
    </source>
</evidence>
<dbReference type="PANTHER" id="PTHR48453">
    <property type="entry name" value="CCHC-TYPE DOMAIN-CONTAINING PROTEIN"/>
    <property type="match status" value="1"/>
</dbReference>
<keyword evidence="1" id="KW-0479">Metal-binding</keyword>
<keyword evidence="1" id="KW-0862">Zinc</keyword>
<dbReference type="PANTHER" id="PTHR48453:SF1">
    <property type="entry name" value="CCHC-TYPE DOMAIN-CONTAINING PROTEIN"/>
    <property type="match status" value="1"/>
</dbReference>
<keyword evidence="5" id="KW-1185">Reference proteome</keyword>
<organism evidence="4 5">
    <name type="scientific">Tetracentron sinense</name>
    <name type="common">Spur-leaf</name>
    <dbReference type="NCBI Taxonomy" id="13715"/>
    <lineage>
        <taxon>Eukaryota</taxon>
        <taxon>Viridiplantae</taxon>
        <taxon>Streptophyta</taxon>
        <taxon>Embryophyta</taxon>
        <taxon>Tracheophyta</taxon>
        <taxon>Spermatophyta</taxon>
        <taxon>Magnoliopsida</taxon>
        <taxon>Trochodendrales</taxon>
        <taxon>Trochodendraceae</taxon>
        <taxon>Tetracentron</taxon>
    </lineage>
</organism>
<evidence type="ECO:0000256" key="2">
    <source>
        <dbReference type="SAM" id="MobiDB-lite"/>
    </source>
</evidence>
<accession>A0A835DQY8</accession>
<sequence length="472" mass="53452">MGSTRTNFYKNPSFAYNKDFSLSSVLQNLRAYNVATGNAPPIEEPRSGDDKKVSRKRGSNRRPKQDRHVGNEPEIDGPLSHQSYIEKRRQILLLLFQFNARFCTYNSCVYIICRKEVRSSQVYQELTSDVLCTSTSAVESLVQYESDESTSLEECEGNDVPSSDHVDEVDRVKNRSEQRFPVPGEPVCVVCGKYGEYICNETGDDICSMDCKAELLQHKDPEGPSSNHDSRICLSRSKGALQMPKLEVDSWDFDQHQWTKKSSSLFTYKCWKCQRPGHLAEDCLVTTFNSQSPSSKCSQVPVGSKKSSSISRDLLALYRRCHQIGKSLSTATCNTCRCSSSLAMCLDCSAILCDSAGHLNEHIVAHPSHQQFYSYKLKRLVKCCKSTCTVTDIKDLLACHYCLDKAFDKFYDMYTATWKGAGLSVIWGSICCDEHFTWHRMNCLNADVEDSAHIIRRHAQRDKCVELSDFIF</sequence>
<feature type="compositionally biased region" description="Basic residues" evidence="2">
    <location>
        <begin position="53"/>
        <end position="65"/>
    </location>
</feature>
<dbReference type="InterPro" id="IPR007529">
    <property type="entry name" value="Znf_HIT"/>
</dbReference>
<evidence type="ECO:0000259" key="3">
    <source>
        <dbReference type="PROSITE" id="PS50158"/>
    </source>
</evidence>